<reference evidence="3 4" key="1">
    <citation type="journal article" date="2012" name="Stand. Genomic Sci.">
        <title>Complete genome sequence of Halopiger xanaduensis type strain (SH-6(T)).</title>
        <authorList>
            <person name="Anderson I."/>
            <person name="Tindall B.J."/>
            <person name="Rohde M."/>
            <person name="Lucas S."/>
            <person name="Han J."/>
            <person name="Lapidus A."/>
            <person name="Cheng J.F."/>
            <person name="Goodwin L."/>
            <person name="Pitluck S."/>
            <person name="Peters L."/>
            <person name="Pati A."/>
            <person name="Mikhailova N."/>
            <person name="Pagani I."/>
            <person name="Teshima H."/>
            <person name="Han C."/>
            <person name="Tapia R."/>
            <person name="Land M."/>
            <person name="Woyke T."/>
            <person name="Klenk H.P."/>
            <person name="Kyrpides N."/>
            <person name="Ivanova N."/>
        </authorList>
    </citation>
    <scope>NUCLEOTIDE SEQUENCE [LARGE SCALE GENOMIC DNA]</scope>
    <source>
        <strain evidence="4">DSM 18323 / JCM 14033 / SH-6</strain>
    </source>
</reference>
<protein>
    <submittedName>
        <fullName evidence="3">Uncharacterized protein</fullName>
    </submittedName>
</protein>
<dbReference type="AlphaFoldDB" id="F8DBX9"/>
<dbReference type="HOGENOM" id="CLU_1032953_0_0_2"/>
<feature type="transmembrane region" description="Helical" evidence="2">
    <location>
        <begin position="15"/>
        <end position="39"/>
    </location>
</feature>
<dbReference type="Proteomes" id="UP000006794">
    <property type="component" value="Chromosome"/>
</dbReference>
<sequence length="268" mass="29593">MSDTSGTFGSWSDRVTYVVAEAQLLVGGAMVSIAILLVWFRPELPGIPPIVHGWIAATFLLGPPLLGLFITGSRKLRQRNMVTIHHINGVTDEREKYYVEPGVWENKTVEGPSPYPVNDGSAFEVREFDWHADTETLIVRGCYFSQLSDSKLVTVKAMLEDIHGDLVEEYLAANRLRGRISKMGLQIQKDVINEEAEADERGLMNPKTAVKSRFEDARDDAEKNATEGIKDINGFVEDYADEHGIETTSGPPATAEQAQQAATDGGER</sequence>
<proteinExistence type="predicted"/>
<feature type="transmembrane region" description="Helical" evidence="2">
    <location>
        <begin position="51"/>
        <end position="71"/>
    </location>
</feature>
<dbReference type="EMBL" id="CP002839">
    <property type="protein sequence ID" value="AEH35955.1"/>
    <property type="molecule type" value="Genomic_DNA"/>
</dbReference>
<feature type="compositionally biased region" description="Basic and acidic residues" evidence="1">
    <location>
        <begin position="212"/>
        <end position="230"/>
    </location>
</feature>
<dbReference type="OrthoDB" id="351168at2157"/>
<evidence type="ECO:0000313" key="3">
    <source>
        <dbReference type="EMBL" id="AEH35955.1"/>
    </source>
</evidence>
<feature type="region of interest" description="Disordered" evidence="1">
    <location>
        <begin position="197"/>
        <end position="268"/>
    </location>
</feature>
<dbReference type="KEGG" id="hxa:Halxa_1322"/>
<dbReference type="eggNOG" id="arCOG09087">
    <property type="taxonomic scope" value="Archaea"/>
</dbReference>
<gene>
    <name evidence="3" type="ordered locus">Halxa_1322</name>
</gene>
<organism evidence="3 4">
    <name type="scientific">Halopiger xanaduensis (strain DSM 18323 / JCM 14033 / SH-6)</name>
    <dbReference type="NCBI Taxonomy" id="797210"/>
    <lineage>
        <taxon>Archaea</taxon>
        <taxon>Methanobacteriati</taxon>
        <taxon>Methanobacteriota</taxon>
        <taxon>Stenosarchaea group</taxon>
        <taxon>Halobacteria</taxon>
        <taxon>Halobacteriales</taxon>
        <taxon>Natrialbaceae</taxon>
        <taxon>Halopiger</taxon>
    </lineage>
</organism>
<keyword evidence="4" id="KW-1185">Reference proteome</keyword>
<feature type="compositionally biased region" description="Low complexity" evidence="1">
    <location>
        <begin position="253"/>
        <end position="268"/>
    </location>
</feature>
<dbReference type="GeneID" id="10796292"/>
<evidence type="ECO:0000313" key="4">
    <source>
        <dbReference type="Proteomes" id="UP000006794"/>
    </source>
</evidence>
<accession>F8DBX9</accession>
<keyword evidence="2" id="KW-0812">Transmembrane</keyword>
<evidence type="ECO:0000256" key="1">
    <source>
        <dbReference type="SAM" id="MobiDB-lite"/>
    </source>
</evidence>
<dbReference type="RefSeq" id="WP_013878852.1">
    <property type="nucleotide sequence ID" value="NC_015666.1"/>
</dbReference>
<name>F8DBX9_HALXS</name>
<evidence type="ECO:0000256" key="2">
    <source>
        <dbReference type="SAM" id="Phobius"/>
    </source>
</evidence>
<dbReference type="STRING" id="797210.Halxa_1322"/>
<keyword evidence="2" id="KW-1133">Transmembrane helix</keyword>
<keyword evidence="2" id="KW-0472">Membrane</keyword>